<reference evidence="1 2" key="1">
    <citation type="journal article" date="2016" name="Sci. Rep.">
        <title>Accelerated dysbiosis of gut microbiota during aggravation of DSS-induced colitis by a butyrate-producing bacterium.</title>
        <authorList>
            <person name="Zhang Q."/>
            <person name="Wu Y."/>
            <person name="Wang J."/>
            <person name="Wu G."/>
            <person name="Long W."/>
            <person name="Xue Z."/>
            <person name="Wang L."/>
            <person name="Zhang X."/>
            <person name="Pang X."/>
            <person name="Zhao Y."/>
            <person name="Zhao L."/>
            <person name="Zhang C."/>
        </authorList>
    </citation>
    <scope>NUCLEOTIDE SEQUENCE [LARGE SCALE GENOMIC DNA]</scope>
    <source>
        <strain evidence="1 2">BPB5</strain>
    </source>
</reference>
<gene>
    <name evidence="1" type="ORF">DO83_08135</name>
</gene>
<sequence length="160" mass="18733">MRFLERQRHMTDQMFLVILFAVFAVCAFSLSMIGANIYSHTASVMNEDYEERIDISYVTEKIRQWDEKDSIEIGSFHGRTALIHTEKINGKKYNTYLYQEKGALRELMVREGLDTTTMQGEKIVAAKDFSVIETKQLYRIKIQGNDGKIYQNCVYRHSRN</sequence>
<evidence type="ECO:0000313" key="2">
    <source>
        <dbReference type="Proteomes" id="UP000188159"/>
    </source>
</evidence>
<dbReference type="InterPro" id="IPR032340">
    <property type="entry name" value="DUF4860"/>
</dbReference>
<protein>
    <recommendedName>
        <fullName evidence="3">DUF4860 domain-containing protein</fullName>
    </recommendedName>
</protein>
<accession>A0A1Q2C759</accession>
<organism evidence="1 2">
    <name type="scientific">Anaerostipes hadrus</name>
    <dbReference type="NCBI Taxonomy" id="649756"/>
    <lineage>
        <taxon>Bacteria</taxon>
        <taxon>Bacillati</taxon>
        <taxon>Bacillota</taxon>
        <taxon>Clostridia</taxon>
        <taxon>Lachnospirales</taxon>
        <taxon>Lachnospiraceae</taxon>
        <taxon>Anaerostipes</taxon>
    </lineage>
</organism>
<proteinExistence type="predicted"/>
<dbReference type="Proteomes" id="UP000188159">
    <property type="component" value="Chromosome"/>
</dbReference>
<name>A0A1Q2C759_ANAHA</name>
<dbReference type="EMBL" id="CP012098">
    <property type="protein sequence ID" value="AQP39556.1"/>
    <property type="molecule type" value="Genomic_DNA"/>
</dbReference>
<evidence type="ECO:0000313" key="1">
    <source>
        <dbReference type="EMBL" id="AQP39556.1"/>
    </source>
</evidence>
<evidence type="ECO:0008006" key="3">
    <source>
        <dbReference type="Google" id="ProtNLM"/>
    </source>
</evidence>
<dbReference type="Pfam" id="PF16152">
    <property type="entry name" value="DUF4860"/>
    <property type="match status" value="1"/>
</dbReference>
<dbReference type="AlphaFoldDB" id="A0A1Q2C759"/>